<dbReference type="InterPro" id="IPR000276">
    <property type="entry name" value="GPCR_Rhodpsn"/>
</dbReference>
<evidence type="ECO:0000256" key="1">
    <source>
        <dbReference type="ARBA" id="ARBA00004370"/>
    </source>
</evidence>
<dbReference type="SMART" id="SM01381">
    <property type="entry name" value="7TM_GPCR_Srsx"/>
    <property type="match status" value="1"/>
</dbReference>
<dbReference type="InterPro" id="IPR017452">
    <property type="entry name" value="GPCR_Rhodpsn_7TM"/>
</dbReference>
<dbReference type="SUPFAM" id="SSF81321">
    <property type="entry name" value="Family A G protein-coupled receptor-like"/>
    <property type="match status" value="1"/>
</dbReference>
<dbReference type="Pfam" id="PF00001">
    <property type="entry name" value="7tm_1"/>
    <property type="match status" value="1"/>
</dbReference>
<feature type="transmembrane region" description="Helical" evidence="6">
    <location>
        <begin position="195"/>
        <end position="218"/>
    </location>
</feature>
<keyword evidence="5" id="KW-0297">G-protein coupled receptor</keyword>
<keyword evidence="5" id="KW-0675">Receptor</keyword>
<feature type="transmembrane region" description="Helical" evidence="6">
    <location>
        <begin position="154"/>
        <end position="175"/>
    </location>
</feature>
<feature type="transmembrane region" description="Helical" evidence="6">
    <location>
        <begin position="35"/>
        <end position="57"/>
    </location>
</feature>
<keyword evidence="8" id="KW-1185">Reference proteome</keyword>
<evidence type="ECO:0000259" key="7">
    <source>
        <dbReference type="PROSITE" id="PS50262"/>
    </source>
</evidence>
<evidence type="ECO:0000313" key="8">
    <source>
        <dbReference type="Proteomes" id="UP000694865"/>
    </source>
</evidence>
<accession>A0ABM0MM45</accession>
<evidence type="ECO:0000313" key="9">
    <source>
        <dbReference type="RefSeq" id="XP_006821086.1"/>
    </source>
</evidence>
<dbReference type="CDD" id="cd00637">
    <property type="entry name" value="7tm_classA_rhodopsin-like"/>
    <property type="match status" value="1"/>
</dbReference>
<evidence type="ECO:0000256" key="2">
    <source>
        <dbReference type="ARBA" id="ARBA00022692"/>
    </source>
</evidence>
<name>A0ABM0MM45_SACKO</name>
<dbReference type="PROSITE" id="PS00237">
    <property type="entry name" value="G_PROTEIN_RECEP_F1_1"/>
    <property type="match status" value="1"/>
</dbReference>
<feature type="transmembrane region" description="Helical" evidence="6">
    <location>
        <begin position="110"/>
        <end position="133"/>
    </location>
</feature>
<feature type="transmembrane region" description="Helical" evidence="6">
    <location>
        <begin position="250"/>
        <end position="269"/>
    </location>
</feature>
<evidence type="ECO:0000256" key="6">
    <source>
        <dbReference type="SAM" id="Phobius"/>
    </source>
</evidence>
<comment type="subcellular location">
    <subcellularLocation>
        <location evidence="1">Membrane</location>
    </subcellularLocation>
</comment>
<dbReference type="PRINTS" id="PR00237">
    <property type="entry name" value="GPCRRHODOPSN"/>
</dbReference>
<dbReference type="GeneID" id="102809690"/>
<keyword evidence="3 6" id="KW-1133">Transmembrane helix</keyword>
<organism evidence="8 9">
    <name type="scientific">Saccoglossus kowalevskii</name>
    <name type="common">Acorn worm</name>
    <dbReference type="NCBI Taxonomy" id="10224"/>
    <lineage>
        <taxon>Eukaryota</taxon>
        <taxon>Metazoa</taxon>
        <taxon>Hemichordata</taxon>
        <taxon>Enteropneusta</taxon>
        <taxon>Harrimaniidae</taxon>
        <taxon>Saccoglossus</taxon>
    </lineage>
</organism>
<sequence length="354" mass="40180">MATINRSTTTAEAYTVNYTYFKNTAATVTQDNVLVGVYCSIAIIGILGNGMVCLIFSRKRKKFHSLTHLFILHQSTIDLISSSTFLLVQIPSLNTPSSPSGITGELYCMLWYSRTLLWCFMSSSTANLVALTIERWLGVAYPIWHRNKFTFIKAVVVMILTWVYGAVVQLTYGIGAYSSCEGQCVSLFPSTAYRIFIGIEFFTLLYALPIAVMTTCYIKIWSVFRMQIQPGTTDDNKSEKFNRVARIRKNIIKTLLIVVITFIICWTPNTLYMSVFHLIFGYDANFNGYLYKFTAVLTFCNMCINPFVYAAKYEEFQKELTILFCSRRRGTIRADETNSASISNGNLSKNQRST</sequence>
<evidence type="ECO:0000256" key="5">
    <source>
        <dbReference type="RuleBase" id="RU000688"/>
    </source>
</evidence>
<proteinExistence type="inferred from homology"/>
<keyword evidence="5" id="KW-0807">Transducer</keyword>
<dbReference type="RefSeq" id="XP_006821086.1">
    <property type="nucleotide sequence ID" value="XM_006821023.1"/>
</dbReference>
<feature type="transmembrane region" description="Helical" evidence="6">
    <location>
        <begin position="69"/>
        <end position="90"/>
    </location>
</feature>
<dbReference type="Gene3D" id="1.20.1070.10">
    <property type="entry name" value="Rhodopsin 7-helix transmembrane proteins"/>
    <property type="match status" value="1"/>
</dbReference>
<keyword evidence="2 5" id="KW-0812">Transmembrane</keyword>
<dbReference type="PANTHER" id="PTHR45698">
    <property type="entry name" value="TRACE AMINE-ASSOCIATED RECEPTOR 19N-RELATED"/>
    <property type="match status" value="1"/>
</dbReference>
<dbReference type="PANTHER" id="PTHR45698:SF1">
    <property type="entry name" value="TRACE AMINE-ASSOCIATED RECEPTOR 13C-LIKE"/>
    <property type="match status" value="1"/>
</dbReference>
<evidence type="ECO:0000256" key="3">
    <source>
        <dbReference type="ARBA" id="ARBA00022989"/>
    </source>
</evidence>
<protein>
    <submittedName>
        <fullName evidence="9">Melanin-concentrating hormone receptor 1-like</fullName>
    </submittedName>
</protein>
<gene>
    <name evidence="9" type="primary">LOC102809690</name>
</gene>
<comment type="similarity">
    <text evidence="5">Belongs to the G-protein coupled receptor 1 family.</text>
</comment>
<evidence type="ECO:0000256" key="4">
    <source>
        <dbReference type="ARBA" id="ARBA00023136"/>
    </source>
</evidence>
<dbReference type="Proteomes" id="UP000694865">
    <property type="component" value="Unplaced"/>
</dbReference>
<feature type="domain" description="G-protein coupled receptors family 1 profile" evidence="7">
    <location>
        <begin position="48"/>
        <end position="309"/>
    </location>
</feature>
<feature type="transmembrane region" description="Helical" evidence="6">
    <location>
        <begin position="289"/>
        <end position="311"/>
    </location>
</feature>
<reference evidence="9" key="1">
    <citation type="submission" date="2025-08" db="UniProtKB">
        <authorList>
            <consortium name="RefSeq"/>
        </authorList>
    </citation>
    <scope>IDENTIFICATION</scope>
    <source>
        <tissue evidence="9">Testes</tissue>
    </source>
</reference>
<dbReference type="PROSITE" id="PS50262">
    <property type="entry name" value="G_PROTEIN_RECEP_F1_2"/>
    <property type="match status" value="1"/>
</dbReference>
<keyword evidence="4 6" id="KW-0472">Membrane</keyword>